<feature type="transmembrane region" description="Helical" evidence="1">
    <location>
        <begin position="39"/>
        <end position="70"/>
    </location>
</feature>
<keyword evidence="1" id="KW-0812">Transmembrane</keyword>
<gene>
    <name evidence="2" type="ORF">BBEV_3116</name>
</gene>
<dbReference type="OrthoDB" id="5233at2"/>
<evidence type="ECO:0000256" key="1">
    <source>
        <dbReference type="SAM" id="Phobius"/>
    </source>
</evidence>
<keyword evidence="3" id="KW-1185">Reference proteome</keyword>
<feature type="transmembrane region" description="Helical" evidence="1">
    <location>
        <begin position="17"/>
        <end position="33"/>
    </location>
</feature>
<organism evidence="2 3">
    <name type="scientific">Salisediminibacterium beveridgei</name>
    <dbReference type="NCBI Taxonomy" id="632773"/>
    <lineage>
        <taxon>Bacteria</taxon>
        <taxon>Bacillati</taxon>
        <taxon>Bacillota</taxon>
        <taxon>Bacilli</taxon>
        <taxon>Bacillales</taxon>
        <taxon>Bacillaceae</taxon>
        <taxon>Salisediminibacterium</taxon>
    </lineage>
</organism>
<protein>
    <recommendedName>
        <fullName evidence="4">DUF2628 domain-containing protein</fullName>
    </recommendedName>
</protein>
<evidence type="ECO:0008006" key="4">
    <source>
        <dbReference type="Google" id="ProtNLM"/>
    </source>
</evidence>
<dbReference type="RefSeq" id="WP_069366314.1">
    <property type="nucleotide sequence ID" value="NZ_CP012502.1"/>
</dbReference>
<name>A0A1D7QZJ8_9BACI</name>
<evidence type="ECO:0000313" key="3">
    <source>
        <dbReference type="Proteomes" id="UP000094463"/>
    </source>
</evidence>
<sequence>MRVDLIDSNGMTKQPKAGFSWTVLIFAFFPPLFRGDLKWSSIIFFSSVMMGFLSGGLLGWVPALVMAFLYNKIYIQKLLRSGFEPADDESREILKEKGVIA</sequence>
<dbReference type="KEGG" id="bbev:BBEV_3116"/>
<keyword evidence="1" id="KW-1133">Transmembrane helix</keyword>
<keyword evidence="1" id="KW-0472">Membrane</keyword>
<accession>A0A1D7QZJ8</accession>
<evidence type="ECO:0000313" key="2">
    <source>
        <dbReference type="EMBL" id="AOM84433.1"/>
    </source>
</evidence>
<dbReference type="EMBL" id="CP012502">
    <property type="protein sequence ID" value="AOM84433.1"/>
    <property type="molecule type" value="Genomic_DNA"/>
</dbReference>
<dbReference type="STRING" id="632773.BBEV_3116"/>
<dbReference type="Proteomes" id="UP000094463">
    <property type="component" value="Chromosome"/>
</dbReference>
<reference evidence="2 3" key="1">
    <citation type="submission" date="2015-08" db="EMBL/GenBank/DDBJ databases">
        <title>The complete genome sequence of Bacillus beveridgei MLTeJB.</title>
        <authorList>
            <person name="Hanson T.E."/>
            <person name="Mesa C."/>
            <person name="Basesman S.M."/>
            <person name="Oremland R.S."/>
        </authorList>
    </citation>
    <scope>NUCLEOTIDE SEQUENCE [LARGE SCALE GENOMIC DNA]</scope>
    <source>
        <strain evidence="2 3">MLTeJB</strain>
    </source>
</reference>
<proteinExistence type="predicted"/>
<dbReference type="AlphaFoldDB" id="A0A1D7QZJ8"/>